<evidence type="ECO:0000313" key="3">
    <source>
        <dbReference type="Proteomes" id="UP001515641"/>
    </source>
</evidence>
<comment type="caution">
    <text evidence="2">The sequence shown here is derived from an EMBL/GenBank/DDBJ whole genome shotgun (WGS) entry which is preliminary data.</text>
</comment>
<feature type="domain" description="NYN" evidence="1">
    <location>
        <begin position="7"/>
        <end position="162"/>
    </location>
</feature>
<dbReference type="Proteomes" id="UP001515641">
    <property type="component" value="Unassembled WGS sequence"/>
</dbReference>
<sequence>MGQLLYVDYSNLHIEGGHLAAVSKGYALNIHEASSRNVFDHHWLCDFGRLFDVLSQGLEVKRAVLFGSTREGQSSRWELAAQNGFEVIAHERDVYNREKMVDIDLALTVLEDALTTYQDGDIITLVTGDRDFVPLINRLMKRQIPVRVMFWAHASRSLREHPGVFFSALNPFLKTLCSRSVGQTFSVA</sequence>
<accession>A0ABX0L469</accession>
<gene>
    <name evidence="2" type="ORF">HA052_04430</name>
</gene>
<evidence type="ECO:0000259" key="1">
    <source>
        <dbReference type="Pfam" id="PF01936"/>
    </source>
</evidence>
<reference evidence="2 3" key="1">
    <citation type="submission" date="2020-03" db="EMBL/GenBank/DDBJ databases">
        <title>Draft genome sequence of environmentally isolated cultures.</title>
        <authorList>
            <person name="Wilson H.S."/>
            <person name="De Leon M.E."/>
        </authorList>
    </citation>
    <scope>NUCLEOTIDE SEQUENCE [LARGE SCALE GENOMIC DNA]</scope>
    <source>
        <strain evidence="2 3">HSC-31F16</strain>
    </source>
</reference>
<dbReference type="Pfam" id="PF01936">
    <property type="entry name" value="NYN"/>
    <property type="match status" value="1"/>
</dbReference>
<keyword evidence="3" id="KW-1185">Reference proteome</keyword>
<dbReference type="EMBL" id="JAAOMA010000004">
    <property type="protein sequence ID" value="NHR04437.1"/>
    <property type="molecule type" value="Genomic_DNA"/>
</dbReference>
<proteinExistence type="predicted"/>
<dbReference type="RefSeq" id="WP_166450954.1">
    <property type="nucleotide sequence ID" value="NZ_JAAOMA010000004.1"/>
</dbReference>
<dbReference type="Gene3D" id="3.40.50.1010">
    <property type="entry name" value="5'-nuclease"/>
    <property type="match status" value="1"/>
</dbReference>
<organism evidence="2 3">
    <name type="scientific">Chromobacterium fluminis</name>
    <dbReference type="NCBI Taxonomy" id="3044269"/>
    <lineage>
        <taxon>Bacteria</taxon>
        <taxon>Pseudomonadati</taxon>
        <taxon>Pseudomonadota</taxon>
        <taxon>Betaproteobacteria</taxon>
        <taxon>Neisseriales</taxon>
        <taxon>Chromobacteriaceae</taxon>
        <taxon>Chromobacterium</taxon>
    </lineage>
</organism>
<protein>
    <submittedName>
        <fullName evidence="2">NYN domain-containing protein</fullName>
    </submittedName>
</protein>
<dbReference type="InterPro" id="IPR021139">
    <property type="entry name" value="NYN"/>
</dbReference>
<evidence type="ECO:0000313" key="2">
    <source>
        <dbReference type="EMBL" id="NHR04437.1"/>
    </source>
</evidence>
<name>A0ABX0L469_9NEIS</name>